<reference evidence="2 3" key="1">
    <citation type="submission" date="2017-04" db="EMBL/GenBank/DDBJ databases">
        <title>Comparative genome analysis of Subtercola boreus.</title>
        <authorList>
            <person name="Cho Y.-J."/>
            <person name="Cho A."/>
            <person name="Kim O.-S."/>
            <person name="Lee J.-I."/>
        </authorList>
    </citation>
    <scope>NUCLEOTIDE SEQUENCE [LARGE SCALE GENOMIC DNA]</scope>
    <source>
        <strain evidence="2 3">P28004</strain>
    </source>
</reference>
<organism evidence="2 3">
    <name type="scientific">Subtercola boreus</name>
    <dbReference type="NCBI Taxonomy" id="120213"/>
    <lineage>
        <taxon>Bacteria</taxon>
        <taxon>Bacillati</taxon>
        <taxon>Actinomycetota</taxon>
        <taxon>Actinomycetes</taxon>
        <taxon>Micrococcales</taxon>
        <taxon>Microbacteriaceae</taxon>
        <taxon>Subtercola</taxon>
    </lineage>
</organism>
<feature type="transmembrane region" description="Helical" evidence="1">
    <location>
        <begin position="40"/>
        <end position="62"/>
    </location>
</feature>
<comment type="caution">
    <text evidence="2">The sequence shown here is derived from an EMBL/GenBank/DDBJ whole genome shotgun (WGS) entry which is preliminary data.</text>
</comment>
<accession>A0A3E0W8E9</accession>
<name>A0A3E0W8E9_9MICO</name>
<keyword evidence="1" id="KW-0472">Membrane</keyword>
<protein>
    <submittedName>
        <fullName evidence="2">Uncharacterized protein</fullName>
    </submittedName>
</protein>
<dbReference type="Gene3D" id="1.10.10.10">
    <property type="entry name" value="Winged helix-like DNA-binding domain superfamily/Winged helix DNA-binding domain"/>
    <property type="match status" value="1"/>
</dbReference>
<evidence type="ECO:0000256" key="1">
    <source>
        <dbReference type="SAM" id="Phobius"/>
    </source>
</evidence>
<dbReference type="InterPro" id="IPR036388">
    <property type="entry name" value="WH-like_DNA-bd_sf"/>
</dbReference>
<evidence type="ECO:0000313" key="3">
    <source>
        <dbReference type="Proteomes" id="UP000257080"/>
    </source>
</evidence>
<dbReference type="AlphaFoldDB" id="A0A3E0W8E9"/>
<dbReference type="Proteomes" id="UP000257080">
    <property type="component" value="Unassembled WGS sequence"/>
</dbReference>
<sequence>MYVMPKKIDSAVRDRAVRLVQDHRSEYPSLTAAAAAVARITYPAVTLLLTAAILVSVIAGPLTSDRGGTVWSLIR</sequence>
<keyword evidence="1" id="KW-0812">Transmembrane</keyword>
<proteinExistence type="predicted"/>
<dbReference type="EMBL" id="NBXE01000032">
    <property type="protein sequence ID" value="RFA25336.1"/>
    <property type="molecule type" value="Genomic_DNA"/>
</dbReference>
<evidence type="ECO:0000313" key="2">
    <source>
        <dbReference type="EMBL" id="RFA25336.1"/>
    </source>
</evidence>
<keyword evidence="1" id="KW-1133">Transmembrane helix</keyword>
<gene>
    <name evidence="2" type="ORF">B7R25_14170</name>
</gene>